<dbReference type="GO" id="GO:0047617">
    <property type="term" value="F:fatty acyl-CoA hydrolase activity"/>
    <property type="evidence" value="ECO:0007669"/>
    <property type="project" value="InterPro"/>
</dbReference>
<dbReference type="InterPro" id="IPR003736">
    <property type="entry name" value="PAAI_dom"/>
</dbReference>
<dbReference type="SUPFAM" id="SSF54637">
    <property type="entry name" value="Thioesterase/thiol ester dehydrase-isomerase"/>
    <property type="match status" value="1"/>
</dbReference>
<keyword evidence="5" id="KW-1185">Reference proteome</keyword>
<dbReference type="OrthoDB" id="46529at2759"/>
<comment type="caution">
    <text evidence="4">The sequence shown here is derived from an EMBL/GenBank/DDBJ whole genome shotgun (WGS) entry which is preliminary data.</text>
</comment>
<dbReference type="STRING" id="4846.A0A367JXY2"/>
<dbReference type="NCBIfam" id="TIGR00369">
    <property type="entry name" value="unchar_dom_1"/>
    <property type="match status" value="1"/>
</dbReference>
<dbReference type="Pfam" id="PF03061">
    <property type="entry name" value="4HBT"/>
    <property type="match status" value="1"/>
</dbReference>
<dbReference type="PANTHER" id="PTHR21660">
    <property type="entry name" value="THIOESTERASE SUPERFAMILY MEMBER-RELATED"/>
    <property type="match status" value="1"/>
</dbReference>
<organism evidence="4 5">
    <name type="scientific">Rhizopus stolonifer</name>
    <name type="common">Rhizopus nigricans</name>
    <dbReference type="NCBI Taxonomy" id="4846"/>
    <lineage>
        <taxon>Eukaryota</taxon>
        <taxon>Fungi</taxon>
        <taxon>Fungi incertae sedis</taxon>
        <taxon>Mucoromycota</taxon>
        <taxon>Mucoromycotina</taxon>
        <taxon>Mucoromycetes</taxon>
        <taxon>Mucorales</taxon>
        <taxon>Mucorineae</taxon>
        <taxon>Rhizopodaceae</taxon>
        <taxon>Rhizopus</taxon>
    </lineage>
</organism>
<dbReference type="PANTHER" id="PTHR21660:SF1">
    <property type="entry name" value="ACYL-COENZYME A THIOESTERASE 13"/>
    <property type="match status" value="1"/>
</dbReference>
<reference evidence="4 5" key="1">
    <citation type="journal article" date="2018" name="G3 (Bethesda)">
        <title>Phylogenetic and Phylogenomic Definition of Rhizopus Species.</title>
        <authorList>
            <person name="Gryganskyi A.P."/>
            <person name="Golan J."/>
            <person name="Dolatabadi S."/>
            <person name="Mondo S."/>
            <person name="Robb S."/>
            <person name="Idnurm A."/>
            <person name="Muszewska A."/>
            <person name="Steczkiewicz K."/>
            <person name="Masonjones S."/>
            <person name="Liao H.L."/>
            <person name="Gajdeczka M.T."/>
            <person name="Anike F."/>
            <person name="Vuek A."/>
            <person name="Anishchenko I.M."/>
            <person name="Voigt K."/>
            <person name="de Hoog G.S."/>
            <person name="Smith M.E."/>
            <person name="Heitman J."/>
            <person name="Vilgalys R."/>
            <person name="Stajich J.E."/>
        </authorList>
    </citation>
    <scope>NUCLEOTIDE SEQUENCE [LARGE SCALE GENOMIC DNA]</scope>
    <source>
        <strain evidence="4 5">LSU 92-RS-03</strain>
    </source>
</reference>
<evidence type="ECO:0000313" key="5">
    <source>
        <dbReference type="Proteomes" id="UP000253551"/>
    </source>
</evidence>
<keyword evidence="2" id="KW-0378">Hydrolase</keyword>
<comment type="similarity">
    <text evidence="1">Belongs to the thioesterase PaaI family.</text>
</comment>
<proteinExistence type="inferred from homology"/>
<evidence type="ECO:0000313" key="4">
    <source>
        <dbReference type="EMBL" id="RCH94806.1"/>
    </source>
</evidence>
<name>A0A367JXY2_RHIST</name>
<sequence length="153" mass="17143">MQIEKKVAEEYPGLKGLVDYFSKSGSEFEQIYEDCLKIVDAESDKVTWEFIIKDKHTNRYGNIHGGLIATLIDVCSSFAIRVNTGAQWKSLGVSTDMAISYMRGAQPGSVLKIVCEAHRVGNKLATLYTRIYDQNNKLCYSGSHTKFCTDSKL</sequence>
<feature type="domain" description="Thioesterase" evidence="3">
    <location>
        <begin position="60"/>
        <end position="139"/>
    </location>
</feature>
<dbReference type="InterPro" id="IPR006683">
    <property type="entry name" value="Thioestr_dom"/>
</dbReference>
<evidence type="ECO:0000256" key="2">
    <source>
        <dbReference type="ARBA" id="ARBA00022801"/>
    </source>
</evidence>
<dbReference type="CDD" id="cd03443">
    <property type="entry name" value="PaaI_thioesterase"/>
    <property type="match status" value="1"/>
</dbReference>
<accession>A0A367JXY2</accession>
<dbReference type="Proteomes" id="UP000253551">
    <property type="component" value="Unassembled WGS sequence"/>
</dbReference>
<dbReference type="Gene3D" id="3.10.129.10">
    <property type="entry name" value="Hotdog Thioesterase"/>
    <property type="match status" value="1"/>
</dbReference>
<evidence type="ECO:0000256" key="1">
    <source>
        <dbReference type="ARBA" id="ARBA00008324"/>
    </source>
</evidence>
<dbReference type="InterPro" id="IPR029069">
    <property type="entry name" value="HotDog_dom_sf"/>
</dbReference>
<evidence type="ECO:0000259" key="3">
    <source>
        <dbReference type="Pfam" id="PF03061"/>
    </source>
</evidence>
<protein>
    <recommendedName>
        <fullName evidence="3">Thioesterase domain-containing protein</fullName>
    </recommendedName>
</protein>
<dbReference type="EMBL" id="PJQM01002511">
    <property type="protein sequence ID" value="RCH94806.1"/>
    <property type="molecule type" value="Genomic_DNA"/>
</dbReference>
<dbReference type="AlphaFoldDB" id="A0A367JXY2"/>
<gene>
    <name evidence="4" type="ORF">CU098_011289</name>
</gene>
<dbReference type="InterPro" id="IPR039298">
    <property type="entry name" value="ACOT13"/>
</dbReference>